<evidence type="ECO:0000259" key="4">
    <source>
        <dbReference type="PROSITE" id="PS50932"/>
    </source>
</evidence>
<sequence length="329" mass="35504">MADVAALAQVSHQTVSRVLNDMPGVHPETAKRVRAAIRELGYRRNQSARLLASRRSGLIGVATWAMNQFGPQQVLLGLEGAAREAGYGLWLRTIRELTEESVEAAVEELLGIGVEAVVLVVPHETVSRFAQATDLGVPTLVLEGDLQRSELTANVDNVLGARLAVRHLLDLGHETVVHVAGPPGWSEASARVEGWRLELEAWGRAVPPLRWGGDWSSDSGYQAGVKLAREPEITAVFAANDQMALGVIAALGDAGRRVPDDVSVVGFDDLPEAAYFRPPLTTVRQDFDEVGRRAMRLVARALAGEERPVEDQVVPVLVTRSSSTAPTRT</sequence>
<gene>
    <name evidence="5" type="ORF">GON03_13945</name>
</gene>
<dbReference type="PANTHER" id="PTHR30146:SF109">
    <property type="entry name" value="HTH-TYPE TRANSCRIPTIONAL REGULATOR GALS"/>
    <property type="match status" value="1"/>
</dbReference>
<dbReference type="Gene3D" id="3.40.50.2300">
    <property type="match status" value="2"/>
</dbReference>
<reference evidence="5 6" key="1">
    <citation type="submission" date="2019-12" db="EMBL/GenBank/DDBJ databases">
        <authorList>
            <person name="Huq M.A."/>
        </authorList>
    </citation>
    <scope>NUCLEOTIDE SEQUENCE [LARGE SCALE GENOMIC DNA]</scope>
    <source>
        <strain evidence="5 6">MAH-18</strain>
    </source>
</reference>
<dbReference type="SUPFAM" id="SSF53822">
    <property type="entry name" value="Periplasmic binding protein-like I"/>
    <property type="match status" value="1"/>
</dbReference>
<dbReference type="InterPro" id="IPR010982">
    <property type="entry name" value="Lambda_DNA-bd_dom_sf"/>
</dbReference>
<dbReference type="Gene3D" id="1.10.260.40">
    <property type="entry name" value="lambda repressor-like DNA-binding domains"/>
    <property type="match status" value="1"/>
</dbReference>
<dbReference type="Pfam" id="PF00356">
    <property type="entry name" value="LacI"/>
    <property type="match status" value="1"/>
</dbReference>
<dbReference type="Pfam" id="PF13377">
    <property type="entry name" value="Peripla_BP_3"/>
    <property type="match status" value="1"/>
</dbReference>
<keyword evidence="2 5" id="KW-0238">DNA-binding</keyword>
<comment type="caution">
    <text evidence="5">The sequence shown here is derived from an EMBL/GenBank/DDBJ whole genome shotgun (WGS) entry which is preliminary data.</text>
</comment>
<dbReference type="PROSITE" id="PS50932">
    <property type="entry name" value="HTH_LACI_2"/>
    <property type="match status" value="1"/>
</dbReference>
<keyword evidence="3" id="KW-0804">Transcription</keyword>
<keyword evidence="1" id="KW-0805">Transcription regulation</keyword>
<dbReference type="PANTHER" id="PTHR30146">
    <property type="entry name" value="LACI-RELATED TRANSCRIPTIONAL REPRESSOR"/>
    <property type="match status" value="1"/>
</dbReference>
<dbReference type="SMART" id="SM00354">
    <property type="entry name" value="HTH_LACI"/>
    <property type="match status" value="1"/>
</dbReference>
<dbReference type="CDD" id="cd01392">
    <property type="entry name" value="HTH_LacI"/>
    <property type="match status" value="1"/>
</dbReference>
<dbReference type="InterPro" id="IPR028082">
    <property type="entry name" value="Peripla_BP_I"/>
</dbReference>
<evidence type="ECO:0000313" key="5">
    <source>
        <dbReference type="EMBL" id="MVQ50285.1"/>
    </source>
</evidence>
<dbReference type="GO" id="GO:0000976">
    <property type="term" value="F:transcription cis-regulatory region binding"/>
    <property type="evidence" value="ECO:0007669"/>
    <property type="project" value="TreeGrafter"/>
</dbReference>
<name>A0A6L6XXS4_9ACTN</name>
<dbReference type="CDD" id="cd01574">
    <property type="entry name" value="PBP1_LacI"/>
    <property type="match status" value="1"/>
</dbReference>
<evidence type="ECO:0000256" key="2">
    <source>
        <dbReference type="ARBA" id="ARBA00023125"/>
    </source>
</evidence>
<keyword evidence="6" id="KW-1185">Reference proteome</keyword>
<evidence type="ECO:0000313" key="6">
    <source>
        <dbReference type="Proteomes" id="UP000473525"/>
    </source>
</evidence>
<dbReference type="AlphaFoldDB" id="A0A6L6XXS4"/>
<evidence type="ECO:0000256" key="3">
    <source>
        <dbReference type="ARBA" id="ARBA00023163"/>
    </source>
</evidence>
<proteinExistence type="predicted"/>
<dbReference type="Proteomes" id="UP000473525">
    <property type="component" value="Unassembled WGS sequence"/>
</dbReference>
<dbReference type="GO" id="GO:0003700">
    <property type="term" value="F:DNA-binding transcription factor activity"/>
    <property type="evidence" value="ECO:0007669"/>
    <property type="project" value="TreeGrafter"/>
</dbReference>
<organism evidence="5 6">
    <name type="scientific">Nocardioides agri</name>
    <dbReference type="NCBI Taxonomy" id="2682843"/>
    <lineage>
        <taxon>Bacteria</taxon>
        <taxon>Bacillati</taxon>
        <taxon>Actinomycetota</taxon>
        <taxon>Actinomycetes</taxon>
        <taxon>Propionibacteriales</taxon>
        <taxon>Nocardioidaceae</taxon>
        <taxon>Nocardioides</taxon>
    </lineage>
</organism>
<dbReference type="InterPro" id="IPR046335">
    <property type="entry name" value="LacI/GalR-like_sensor"/>
</dbReference>
<protein>
    <submittedName>
        <fullName evidence="5">LacI family DNA-binding transcriptional regulator</fullName>
    </submittedName>
</protein>
<dbReference type="EMBL" id="WSEK01000004">
    <property type="protein sequence ID" value="MVQ50285.1"/>
    <property type="molecule type" value="Genomic_DNA"/>
</dbReference>
<dbReference type="InterPro" id="IPR000843">
    <property type="entry name" value="HTH_LacI"/>
</dbReference>
<feature type="domain" description="HTH lacI-type" evidence="4">
    <location>
        <begin position="1"/>
        <end position="53"/>
    </location>
</feature>
<dbReference type="SUPFAM" id="SSF47413">
    <property type="entry name" value="lambda repressor-like DNA-binding domains"/>
    <property type="match status" value="1"/>
</dbReference>
<dbReference type="PROSITE" id="PS00356">
    <property type="entry name" value="HTH_LACI_1"/>
    <property type="match status" value="1"/>
</dbReference>
<evidence type="ECO:0000256" key="1">
    <source>
        <dbReference type="ARBA" id="ARBA00023015"/>
    </source>
</evidence>
<accession>A0A6L6XXS4</accession>